<feature type="region of interest" description="Disordered" evidence="1">
    <location>
        <begin position="1"/>
        <end position="99"/>
    </location>
</feature>
<dbReference type="AlphaFoldDB" id="K0SQW4"/>
<protein>
    <submittedName>
        <fullName evidence="2">Uncharacterized protein</fullName>
    </submittedName>
</protein>
<dbReference type="EMBL" id="AGNL01012662">
    <property type="protein sequence ID" value="EJK67760.1"/>
    <property type="molecule type" value="Genomic_DNA"/>
</dbReference>
<name>K0SQW4_THAOC</name>
<feature type="non-terminal residue" evidence="2">
    <location>
        <position position="99"/>
    </location>
</feature>
<evidence type="ECO:0000313" key="2">
    <source>
        <dbReference type="EMBL" id="EJK67760.1"/>
    </source>
</evidence>
<accession>K0SQW4</accession>
<keyword evidence="3" id="KW-1185">Reference proteome</keyword>
<reference evidence="2 3" key="1">
    <citation type="journal article" date="2012" name="Genome Biol.">
        <title>Genome and low-iron response of an oceanic diatom adapted to chronic iron limitation.</title>
        <authorList>
            <person name="Lommer M."/>
            <person name="Specht M."/>
            <person name="Roy A.S."/>
            <person name="Kraemer L."/>
            <person name="Andreson R."/>
            <person name="Gutowska M.A."/>
            <person name="Wolf J."/>
            <person name="Bergner S.V."/>
            <person name="Schilhabel M.B."/>
            <person name="Klostermeier U.C."/>
            <person name="Beiko R.G."/>
            <person name="Rosenstiel P."/>
            <person name="Hippler M."/>
            <person name="Laroche J."/>
        </authorList>
    </citation>
    <scope>NUCLEOTIDE SEQUENCE [LARGE SCALE GENOMIC DNA]</scope>
    <source>
        <strain evidence="2 3">CCMP1005</strain>
    </source>
</reference>
<proteinExistence type="predicted"/>
<comment type="caution">
    <text evidence="2">The sequence shown here is derived from an EMBL/GenBank/DDBJ whole genome shotgun (WGS) entry which is preliminary data.</text>
</comment>
<organism evidence="2 3">
    <name type="scientific">Thalassiosira oceanica</name>
    <name type="common">Marine diatom</name>
    <dbReference type="NCBI Taxonomy" id="159749"/>
    <lineage>
        <taxon>Eukaryota</taxon>
        <taxon>Sar</taxon>
        <taxon>Stramenopiles</taxon>
        <taxon>Ochrophyta</taxon>
        <taxon>Bacillariophyta</taxon>
        <taxon>Coscinodiscophyceae</taxon>
        <taxon>Thalassiosirophycidae</taxon>
        <taxon>Thalassiosirales</taxon>
        <taxon>Thalassiosiraceae</taxon>
        <taxon>Thalassiosira</taxon>
    </lineage>
</organism>
<gene>
    <name evidence="2" type="ORF">THAOC_11168</name>
</gene>
<evidence type="ECO:0000313" key="3">
    <source>
        <dbReference type="Proteomes" id="UP000266841"/>
    </source>
</evidence>
<evidence type="ECO:0000256" key="1">
    <source>
        <dbReference type="SAM" id="MobiDB-lite"/>
    </source>
</evidence>
<feature type="compositionally biased region" description="Acidic residues" evidence="1">
    <location>
        <begin position="16"/>
        <end position="27"/>
    </location>
</feature>
<sequence>MLRLLLRAAHGKSVEGDEDEEKDEGMEEVALGADAPRTKCRARRVPAPLQHGPRRGGRVGMPAEPGPARPQGPLRARPGRVRRGPPIERSGGRGGPGGG</sequence>
<dbReference type="Proteomes" id="UP000266841">
    <property type="component" value="Unassembled WGS sequence"/>
</dbReference>